<sequence>MSNDIPDFQAYKKQQQAEADEALISLLSRFSEWVEAHTNLREKVRAKHLFEEWTGCPTAELEQGEWNINFLDWMKYDYKSVAGSRLFDQFIKAEAASLSSTQRQLAALIMVSALELFSINERKGSILDGRFFLETPSKSTVHLFPSEAADPFPLPVVLVRTITYRGKTYSLHRPAPVCLNEKEADYYWNSEKNGRRSPEYKRLFAKDHGIIWYRHVLGH</sequence>
<dbReference type="AlphaFoldDB" id="A0A419UVV9"/>
<dbReference type="EMBL" id="RAPK01000012">
    <property type="protein sequence ID" value="RKD68753.1"/>
    <property type="molecule type" value="Genomic_DNA"/>
</dbReference>
<name>A0A419UVV9_9BACL</name>
<gene>
    <name evidence="1" type="ORF">ATL39_3215</name>
</gene>
<comment type="caution">
    <text evidence="1">The sequence shown here is derived from an EMBL/GenBank/DDBJ whole genome shotgun (WGS) entry which is preliminary data.</text>
</comment>
<dbReference type="RefSeq" id="WP_120194353.1">
    <property type="nucleotide sequence ID" value="NZ_RAPK01000012.1"/>
</dbReference>
<protein>
    <submittedName>
        <fullName evidence="1">Uncharacterized protein</fullName>
    </submittedName>
</protein>
<reference evidence="1 2" key="1">
    <citation type="submission" date="2018-09" db="EMBL/GenBank/DDBJ databases">
        <title>Genomic Encyclopedia of Archaeal and Bacterial Type Strains, Phase II (KMG-II): from individual species to whole genera.</title>
        <authorList>
            <person name="Goeker M."/>
        </authorList>
    </citation>
    <scope>NUCLEOTIDE SEQUENCE [LARGE SCALE GENOMIC DNA]</scope>
    <source>
        <strain evidence="1 2">DSM 17008</strain>
    </source>
</reference>
<accession>A0A419UVV9</accession>
<proteinExistence type="predicted"/>
<keyword evidence="2" id="KW-1185">Reference proteome</keyword>
<evidence type="ECO:0000313" key="2">
    <source>
        <dbReference type="Proteomes" id="UP000285120"/>
    </source>
</evidence>
<dbReference type="Proteomes" id="UP000285120">
    <property type="component" value="Unassembled WGS sequence"/>
</dbReference>
<evidence type="ECO:0000313" key="1">
    <source>
        <dbReference type="EMBL" id="RKD68753.1"/>
    </source>
</evidence>
<dbReference type="OrthoDB" id="2989520at2"/>
<organism evidence="1 2">
    <name type="scientific">Sinobaca qinghaiensis</name>
    <dbReference type="NCBI Taxonomy" id="342944"/>
    <lineage>
        <taxon>Bacteria</taxon>
        <taxon>Bacillati</taxon>
        <taxon>Bacillota</taxon>
        <taxon>Bacilli</taxon>
        <taxon>Bacillales</taxon>
        <taxon>Sporolactobacillaceae</taxon>
        <taxon>Sinobaca</taxon>
    </lineage>
</organism>